<dbReference type="Pfam" id="PF13927">
    <property type="entry name" value="Ig_3"/>
    <property type="match status" value="1"/>
</dbReference>
<feature type="signal peptide" evidence="3">
    <location>
        <begin position="1"/>
        <end position="23"/>
    </location>
</feature>
<feature type="domain" description="Fibronectin type-III" evidence="5">
    <location>
        <begin position="718"/>
        <end position="818"/>
    </location>
</feature>
<dbReference type="InterPro" id="IPR007110">
    <property type="entry name" value="Ig-like_dom"/>
</dbReference>
<dbReference type="SMART" id="SM00408">
    <property type="entry name" value="IGc2"/>
    <property type="match status" value="3"/>
</dbReference>
<evidence type="ECO:0000256" key="3">
    <source>
        <dbReference type="SAM" id="SignalP"/>
    </source>
</evidence>
<feature type="domain" description="Ig-like" evidence="4">
    <location>
        <begin position="1010"/>
        <end position="1107"/>
    </location>
</feature>
<organism evidence="6 7">
    <name type="scientific">Cinara cedri</name>
    <dbReference type="NCBI Taxonomy" id="506608"/>
    <lineage>
        <taxon>Eukaryota</taxon>
        <taxon>Metazoa</taxon>
        <taxon>Ecdysozoa</taxon>
        <taxon>Arthropoda</taxon>
        <taxon>Hexapoda</taxon>
        <taxon>Insecta</taxon>
        <taxon>Pterygota</taxon>
        <taxon>Neoptera</taxon>
        <taxon>Paraneoptera</taxon>
        <taxon>Hemiptera</taxon>
        <taxon>Sternorrhyncha</taxon>
        <taxon>Aphidomorpha</taxon>
        <taxon>Aphidoidea</taxon>
        <taxon>Aphididae</taxon>
        <taxon>Lachninae</taxon>
        <taxon>Cinara</taxon>
    </lineage>
</organism>
<dbReference type="InterPro" id="IPR003599">
    <property type="entry name" value="Ig_sub"/>
</dbReference>
<dbReference type="Pfam" id="PF01682">
    <property type="entry name" value="DB"/>
    <property type="match status" value="4"/>
</dbReference>
<keyword evidence="7" id="KW-1185">Reference proteome</keyword>
<dbReference type="SUPFAM" id="SSF48726">
    <property type="entry name" value="Immunoglobulin"/>
    <property type="match status" value="3"/>
</dbReference>
<keyword evidence="1" id="KW-0677">Repeat</keyword>
<dbReference type="InterPro" id="IPR003961">
    <property type="entry name" value="FN3_dom"/>
</dbReference>
<dbReference type="InterPro" id="IPR036116">
    <property type="entry name" value="FN3_sf"/>
</dbReference>
<dbReference type="EMBL" id="CABPRJ010000993">
    <property type="protein sequence ID" value="VVC34392.1"/>
    <property type="molecule type" value="Genomic_DNA"/>
</dbReference>
<dbReference type="PROSITE" id="PS50853">
    <property type="entry name" value="FN3"/>
    <property type="match status" value="5"/>
</dbReference>
<reference evidence="6 7" key="1">
    <citation type="submission" date="2019-08" db="EMBL/GenBank/DDBJ databases">
        <authorList>
            <person name="Alioto T."/>
            <person name="Alioto T."/>
            <person name="Gomez Garrido J."/>
        </authorList>
    </citation>
    <scope>NUCLEOTIDE SEQUENCE [LARGE SCALE GENOMIC DNA]</scope>
</reference>
<accession>A0A5E4MQ23</accession>
<dbReference type="InterPro" id="IPR036179">
    <property type="entry name" value="Ig-like_dom_sf"/>
</dbReference>
<dbReference type="Gene3D" id="2.60.40.10">
    <property type="entry name" value="Immunoglobulins"/>
    <property type="match status" value="8"/>
</dbReference>
<evidence type="ECO:0000259" key="5">
    <source>
        <dbReference type="PROSITE" id="PS50853"/>
    </source>
</evidence>
<feature type="domain" description="Fibronectin type-III" evidence="5">
    <location>
        <begin position="510"/>
        <end position="599"/>
    </location>
</feature>
<feature type="domain" description="Ig-like" evidence="4">
    <location>
        <begin position="921"/>
        <end position="1005"/>
    </location>
</feature>
<evidence type="ECO:0008006" key="8">
    <source>
        <dbReference type="Google" id="ProtNLM"/>
    </source>
</evidence>
<keyword evidence="2" id="KW-0812">Transmembrane</keyword>
<dbReference type="SMART" id="SM00060">
    <property type="entry name" value="FN3"/>
    <property type="match status" value="5"/>
</dbReference>
<evidence type="ECO:0000256" key="1">
    <source>
        <dbReference type="ARBA" id="ARBA00022737"/>
    </source>
</evidence>
<dbReference type="InterPro" id="IPR002602">
    <property type="entry name" value="DB"/>
</dbReference>
<feature type="chain" id="PRO_5022879863" description="Ig-like and fibronectin type-III domain-containing protein C25G4.10" evidence="3">
    <location>
        <begin position="24"/>
        <end position="1427"/>
    </location>
</feature>
<dbReference type="InterPro" id="IPR013783">
    <property type="entry name" value="Ig-like_fold"/>
</dbReference>
<feature type="domain" description="Fibronectin type-III" evidence="5">
    <location>
        <begin position="274"/>
        <end position="386"/>
    </location>
</feature>
<name>A0A5E4MQ23_9HEMI</name>
<keyword evidence="2" id="KW-1133">Transmembrane helix</keyword>
<feature type="domain" description="Fibronectin type-III" evidence="5">
    <location>
        <begin position="828"/>
        <end position="919"/>
    </location>
</feature>
<evidence type="ECO:0000256" key="2">
    <source>
        <dbReference type="SAM" id="Phobius"/>
    </source>
</evidence>
<dbReference type="Proteomes" id="UP000325440">
    <property type="component" value="Unassembled WGS sequence"/>
</dbReference>
<keyword evidence="2" id="KW-0472">Membrane</keyword>
<feature type="domain" description="Fibronectin type-III" evidence="5">
    <location>
        <begin position="1216"/>
        <end position="1306"/>
    </location>
</feature>
<dbReference type="CDD" id="cd00063">
    <property type="entry name" value="FN3"/>
    <property type="match status" value="5"/>
</dbReference>
<dbReference type="PROSITE" id="PS50835">
    <property type="entry name" value="IG_LIKE"/>
    <property type="match status" value="3"/>
</dbReference>
<dbReference type="PANTHER" id="PTHR13817">
    <property type="entry name" value="TITIN"/>
    <property type="match status" value="1"/>
</dbReference>
<dbReference type="SMART" id="SM00409">
    <property type="entry name" value="IG"/>
    <property type="match status" value="2"/>
</dbReference>
<dbReference type="InterPro" id="IPR003598">
    <property type="entry name" value="Ig_sub2"/>
</dbReference>
<dbReference type="PANTHER" id="PTHR13817:SF155">
    <property type="entry name" value="IG-LIKE AND FIBRONECTIN TYPE-III DOMAIN-CONTAINING PROTEIN C25G4.10"/>
    <property type="match status" value="1"/>
</dbReference>
<evidence type="ECO:0000259" key="4">
    <source>
        <dbReference type="PROSITE" id="PS50835"/>
    </source>
</evidence>
<keyword evidence="3" id="KW-0732">Signal</keyword>
<evidence type="ECO:0000313" key="7">
    <source>
        <dbReference type="Proteomes" id="UP000325440"/>
    </source>
</evidence>
<feature type="domain" description="Ig-like" evidence="4">
    <location>
        <begin position="30"/>
        <end position="133"/>
    </location>
</feature>
<evidence type="ECO:0000313" key="6">
    <source>
        <dbReference type="EMBL" id="VVC34392.1"/>
    </source>
</evidence>
<feature type="transmembrane region" description="Helical" evidence="2">
    <location>
        <begin position="1324"/>
        <end position="1345"/>
    </location>
</feature>
<dbReference type="SUPFAM" id="SSF49265">
    <property type="entry name" value="Fibronectin type III"/>
    <property type="match status" value="3"/>
</dbReference>
<sequence>MILNIHIGPVVLLLISIIHNVRLSDISELPVMQEPTAKPIHSKEGDSALMTCVVRNLGDHTVLWKTENKDRHSWKVLTAAESRITADRRFEVLHDKGGDVWVLSIKDVKFNDSGAYACEVNSDPVVRSYHSLSVLSGNLEPPPVENTTNAYYGIEDVSEPIDIKNHNYTDCCMASNVSKNCLGFCNIQSILDGSTGQDPENCEPDFKEIVKCMADGRNHVPCCVQEGIPDICQDVCQGEYTPITNNIKTMVSCSPYTEQTLACIVEGIEILPSQPEDVQVEVNSSSRIAVTWNKPLANSASVKEFVVNVTMLRSFDGMQILPDNDGNSQSVVTPHSIQVKVPGTEYEVNIDNLTPYTMYEITVVATNKHGSSMPSAAIRSLTLNIDQKTSRRTSVDISKLPPLPDIRSCCLKKGITHSACLDKLCDPSRSDVAEVTDLMICAPWASQTFSCLTNGMDHTPCCRARGLPPLCQTLCAGNLTQIDYSYFKCLRYMDDYTSCLLQGYGIVPSAPRRLRVTNVDVNFAIFHWEPPKDLAETVTHYNVFYRLIDDEYDSVTNLHSPFILEHLKANTMYEVFVEAVNAHGAGEPSQRIVFSTKSQIANDRELSASASTYNLTDCCVNIKLRQMCMPLCSFDANMTDIRTLAPFCGVELHKLIKCGAGGRNHGACCTRRGVPSICGPLCNGIVPDSMLNVAVNCAAFIGNVVQCFEEGTGKLPGPVGNMHVVKLTNSTVSLTWNLPNDKSNVTNYVVHYQQIQNATVNENTIKLDQQIEVTDNKVQLTKLETGKIYRIFVISKNEFGTSLPSSILLLNITETDLSGKDIVGVTTPPHSLSVSAHSANYVTITWQPPEVSHVSEEITYRLYWKTVVETTLNQIRVFAPTYTLEHLNPNTQYIIYIEALSKNGVSQPSETLIAWTDPAYPAFVEPPTVHPINLVMEGSSMTVLCIAMGTPSPTISLYISGRLVRQETSRHMVTVIHNVTRDMDEISCYADNGYGTPMQSSKKIYISYVPKLMASKITMANLGDTVTLECMVDARPEPKMMFWRDPHGRTPVIQSSKHDVNVVQAKDDDTKFVMELTISQLSETDDGDYFCHAENSFGSATKPVSVRLRNSMTTNNVTQCCVQQNVTAGCLDACSSSYLDINVAIGRTDCFNDFDKLMKCASDGSDHRACCSDRGVPRRCLEWCRGEPVNNKMCVLSYSKSILACFHELKDKLPGPPSNVRVENTDAHSVMVKWDPPTKNPQTVEIYRVFWRRVGNNSPEKNDTKETSMKISGLKDDLVYELVIKAGNSRGMSTLTDPIRFTTAEKDVTSAASLGENRADIGTLFGVFVAILIVGGIVAGVVYYMHGHGNLLHKSSSGVSFENPSYLREVNMENMNHTDLPYSGSTNGVGTAEWKQDHLHTATEVSPTLYEELKLGSDGVGFKRLKP</sequence>
<proteinExistence type="predicted"/>
<dbReference type="InterPro" id="IPR013106">
    <property type="entry name" value="Ig_V-set"/>
</dbReference>
<dbReference type="InterPro" id="IPR050964">
    <property type="entry name" value="Striated_Muscle_Regulatory"/>
</dbReference>
<dbReference type="OrthoDB" id="5843172at2759"/>
<gene>
    <name evidence="6" type="ORF">CINCED_3A007904</name>
</gene>
<dbReference type="Pfam" id="PF07686">
    <property type="entry name" value="V-set"/>
    <property type="match status" value="1"/>
</dbReference>
<dbReference type="Pfam" id="PF00041">
    <property type="entry name" value="fn3"/>
    <property type="match status" value="5"/>
</dbReference>
<protein>
    <recommendedName>
        <fullName evidence="8">Ig-like and fibronectin type-III domain-containing protein C25G4.10</fullName>
    </recommendedName>
</protein>